<dbReference type="Proteomes" id="UP000324354">
    <property type="component" value="Chromosome"/>
</dbReference>
<reference evidence="3 4" key="1">
    <citation type="submission" date="2017-08" db="EMBL/GenBank/DDBJ databases">
        <title>Resequencing and Reannotation of the genome of Pyrococcus furiosus type strain DSM3638.</title>
        <authorList>
            <person name="Reichelt R.M."/>
            <person name="Bunk B."/>
        </authorList>
    </citation>
    <scope>NUCLEOTIDE SEQUENCE [LARGE SCALE GENOMIC DNA]</scope>
    <source>
        <strain evidence="3 4">DSM 3638</strain>
    </source>
</reference>
<dbReference type="CDD" id="cd02440">
    <property type="entry name" value="AdoMet_MTases"/>
    <property type="match status" value="1"/>
</dbReference>
<protein>
    <submittedName>
        <fullName evidence="3">Site-specific DNA-methyltransferase</fullName>
    </submittedName>
</protein>
<evidence type="ECO:0000256" key="1">
    <source>
        <dbReference type="ARBA" id="ARBA00022691"/>
    </source>
</evidence>
<dbReference type="InterPro" id="IPR000241">
    <property type="entry name" value="RlmKL-like_Mtase"/>
</dbReference>
<evidence type="ECO:0000259" key="2">
    <source>
        <dbReference type="Pfam" id="PF01170"/>
    </source>
</evidence>
<dbReference type="GO" id="GO:0016423">
    <property type="term" value="F:tRNA (guanine) methyltransferase activity"/>
    <property type="evidence" value="ECO:0007669"/>
    <property type="project" value="TreeGrafter"/>
</dbReference>
<dbReference type="Gene3D" id="3.40.50.150">
    <property type="entry name" value="Vaccinia Virus protein VP39"/>
    <property type="match status" value="1"/>
</dbReference>
<dbReference type="RefSeq" id="WP_011012164.1">
    <property type="nucleotide sequence ID" value="NC_003413.1"/>
</dbReference>
<evidence type="ECO:0000313" key="3">
    <source>
        <dbReference type="EMBL" id="QEK78690.1"/>
    </source>
</evidence>
<feature type="domain" description="Ribosomal RNA large subunit methyltransferase K/L-like methyltransferase" evidence="2">
    <location>
        <begin position="184"/>
        <end position="327"/>
    </location>
</feature>
<dbReference type="PANTHER" id="PTHR14911">
    <property type="entry name" value="THUMP DOMAIN-CONTAINING"/>
    <property type="match status" value="1"/>
</dbReference>
<gene>
    <name evidence="3" type="ORF">PFDSM3638_05160</name>
</gene>
<dbReference type="GeneID" id="13301635"/>
<dbReference type="GeneID" id="41712838"/>
<keyword evidence="3" id="KW-0489">Methyltransferase</keyword>
<sequence length="373" mass="43521">MKVEKYAIIFGKNPELGLYELKAFSKRFKLGVRILEIRFYGPNKSFAIIQAKEEIEKKFKWLGGALKLVRIVGEGLDTIENLEYSKLFTVSLYGKEDWKAWRKLGSQVKAVFKRKDSSKFFKPANVYSMPSELILKGFPEVKDVVFLFVDKDRVLVGETIRITNPFELKKLDVERPIVRPTLSIPPRLARIMINLSEVRKGNVLDPFCGTGTILVELLLQGLIAYGSDISQERINDARKNIEWIRKEFRIKQNASLRVCDVRRLKKCFRTRFDAIITEPYMGRPLKTKPTREEAIKIAKQLDRLYYQAFESFSDVLKRNAKVVFVFPAFNLAEGGVYRRNRPWLEELGFKVEYSILDIDEKHRIGRDIYVIRY</sequence>
<name>A0A5C0XV66_PYRFU</name>
<dbReference type="Pfam" id="PF01170">
    <property type="entry name" value="UPF0020"/>
    <property type="match status" value="1"/>
</dbReference>
<dbReference type="AlphaFoldDB" id="A0A5C0XV66"/>
<organism evidence="3 4">
    <name type="scientific">Pyrococcus furiosus (strain ATCC 43587 / DSM 3638 / JCM 8422 / Vc1)</name>
    <dbReference type="NCBI Taxonomy" id="186497"/>
    <lineage>
        <taxon>Archaea</taxon>
        <taxon>Methanobacteriati</taxon>
        <taxon>Methanobacteriota</taxon>
        <taxon>Thermococci</taxon>
        <taxon>Thermococcales</taxon>
        <taxon>Thermococcaceae</taxon>
        <taxon>Pyrococcus</taxon>
    </lineage>
</organism>
<dbReference type="InterPro" id="IPR029063">
    <property type="entry name" value="SAM-dependent_MTases_sf"/>
</dbReference>
<proteinExistence type="predicted"/>
<dbReference type="SUPFAM" id="SSF53335">
    <property type="entry name" value="S-adenosyl-L-methionine-dependent methyltransferases"/>
    <property type="match status" value="1"/>
</dbReference>
<keyword evidence="1" id="KW-0949">S-adenosyl-L-methionine</keyword>
<accession>A0A5C0XV66</accession>
<dbReference type="EMBL" id="CP023154">
    <property type="protein sequence ID" value="QEK78690.1"/>
    <property type="molecule type" value="Genomic_DNA"/>
</dbReference>
<evidence type="ECO:0000313" key="4">
    <source>
        <dbReference type="Proteomes" id="UP000324354"/>
    </source>
</evidence>
<dbReference type="GO" id="GO:0030488">
    <property type="term" value="P:tRNA methylation"/>
    <property type="evidence" value="ECO:0007669"/>
    <property type="project" value="TreeGrafter"/>
</dbReference>
<dbReference type="PANTHER" id="PTHR14911:SF13">
    <property type="entry name" value="TRNA (GUANINE(6)-N2)-METHYLTRANSFERASE THUMP3"/>
    <property type="match status" value="1"/>
</dbReference>
<keyword evidence="3" id="KW-0808">Transferase</keyword>
<dbReference type="OrthoDB" id="7080at2157"/>